<reference evidence="2 3" key="1">
    <citation type="submission" date="2019-01" db="EMBL/GenBank/DDBJ databases">
        <authorList>
            <person name="Chen W.-M."/>
        </authorList>
    </citation>
    <scope>NUCLEOTIDE SEQUENCE [LARGE SCALE GENOMIC DNA]</scope>
    <source>
        <strain evidence="2 3">TER-1</strain>
    </source>
</reference>
<comment type="caution">
    <text evidence="2">The sequence shown here is derived from an EMBL/GenBank/DDBJ whole genome shotgun (WGS) entry which is preliminary data.</text>
</comment>
<dbReference type="AlphaFoldDB" id="A0A3S2VTD9"/>
<dbReference type="CDD" id="cd02227">
    <property type="entry name" value="cupin_TM1112-like"/>
    <property type="match status" value="1"/>
</dbReference>
<keyword evidence="3" id="KW-1185">Reference proteome</keyword>
<proteinExistence type="predicted"/>
<dbReference type="SUPFAM" id="SSF51182">
    <property type="entry name" value="RmlC-like cupins"/>
    <property type="match status" value="1"/>
</dbReference>
<sequence>MSVPPIVYSPTDVPLVPAPINPGWIRAGTPQARNTVLSRSEDETTSTILWDCTAGEFVWHYDIDETIYFLEGAAIIGDATTPPRRFVAGDVLFLPKGAVADWKVESYVRKVAFCRRVQPRIVGQALRVAGAAKRLLTGRGAAAPSLSLGG</sequence>
<dbReference type="InterPro" id="IPR011051">
    <property type="entry name" value="RmlC_Cupin_sf"/>
</dbReference>
<dbReference type="OrthoDB" id="6877662at2"/>
<dbReference type="Proteomes" id="UP000286997">
    <property type="component" value="Unassembled WGS sequence"/>
</dbReference>
<dbReference type="PANTHER" id="PTHR40943">
    <property type="entry name" value="CYTOPLASMIC PROTEIN-RELATED"/>
    <property type="match status" value="1"/>
</dbReference>
<accession>A0A3S2VTD9</accession>
<feature type="domain" description="(S)-ureidoglycine aminohydrolase cupin" evidence="1">
    <location>
        <begin position="40"/>
        <end position="111"/>
    </location>
</feature>
<dbReference type="EMBL" id="SACP01000003">
    <property type="protein sequence ID" value="RVU20641.1"/>
    <property type="molecule type" value="Genomic_DNA"/>
</dbReference>
<gene>
    <name evidence="2" type="ORF">EOE48_04640</name>
</gene>
<dbReference type="Pfam" id="PF05899">
    <property type="entry name" value="Cupin_3"/>
    <property type="match status" value="1"/>
</dbReference>
<evidence type="ECO:0000313" key="2">
    <source>
        <dbReference type="EMBL" id="RVU20641.1"/>
    </source>
</evidence>
<protein>
    <submittedName>
        <fullName evidence="2">DUF861 domain-containing protein</fullName>
    </submittedName>
</protein>
<name>A0A3S2VTD9_9HYPH</name>
<dbReference type="RefSeq" id="WP_127727616.1">
    <property type="nucleotide sequence ID" value="NZ_SACP01000003.1"/>
</dbReference>
<dbReference type="PANTHER" id="PTHR40943:SF1">
    <property type="entry name" value="CYTOPLASMIC PROTEIN"/>
    <property type="match status" value="1"/>
</dbReference>
<dbReference type="Gene3D" id="2.60.120.10">
    <property type="entry name" value="Jelly Rolls"/>
    <property type="match status" value="1"/>
</dbReference>
<dbReference type="InterPro" id="IPR014710">
    <property type="entry name" value="RmlC-like_jellyroll"/>
</dbReference>
<organism evidence="2 3">
    <name type="scientific">Methylobacterium oryzihabitans</name>
    <dbReference type="NCBI Taxonomy" id="2499852"/>
    <lineage>
        <taxon>Bacteria</taxon>
        <taxon>Pseudomonadati</taxon>
        <taxon>Pseudomonadota</taxon>
        <taxon>Alphaproteobacteria</taxon>
        <taxon>Hyphomicrobiales</taxon>
        <taxon>Methylobacteriaceae</taxon>
        <taxon>Methylobacterium</taxon>
    </lineage>
</organism>
<dbReference type="InterPro" id="IPR008579">
    <property type="entry name" value="UGlyAH_Cupin_dom"/>
</dbReference>
<evidence type="ECO:0000313" key="3">
    <source>
        <dbReference type="Proteomes" id="UP000286997"/>
    </source>
</evidence>
<evidence type="ECO:0000259" key="1">
    <source>
        <dbReference type="Pfam" id="PF05899"/>
    </source>
</evidence>